<dbReference type="InterPro" id="IPR037785">
    <property type="entry name" value="C2_C2CD5"/>
</dbReference>
<sequence>MPGKIKVKILAGRNLPVMDRSGDTTDAYVELKFGNTTFKTDVCRKSLNPQWNSEWYRFEVDDSELQDEPLQIRLMDHDTYSANDAIGKVYINLNPLLLPGVPPTVKNIWTLEAALNTNTGSQSGSVMTGWIPVYDTMHGIRGEVNIIVKVELFSDFNKFRQSSCGVQFFYSPNIPYGYHTQTIHGFVEELVVSDDPEYKWIDKIRTPRASNEARQTLFFKLSGEVQRKIGLKALDLGGNAVIGYLQNFDLEGESGIVARGIGTAVTLVKLQDTLNVLSDNIEEALFSQHKTQRERTGLDESMPMYTVTPTHMSDPVFAGITRIRDNLPHHSKVCRSPRRTIKKFECPCRELGVVKSNETSTDSLKRAMVSYPTLTESVVQDASVRMMLALEDERGESRKYHSVRRNLRRLFSSSDSGSNPRLSSSARSSVTSIQYPTKEKLFKDNKTTSGIAALLIKSIHVVPLEDLTEDHETGSLEVVSTTNAENEDEYINQEDEKNDLEDEIRVATPKSQTKKEHDSSFEENTPSSNGFSDESSLASYNILSDSKFSTDEELDPRFARKLRRSDTYPPLKKRASQIKPILRTDSDTCPLHELSTSPPLVKCLSTNQISTLNLECAASSNTETNFAEIDKNADILQDHQNVDDPQALSPSTTTDTPTELDSPVIDTTKGIIISVVDYEKQHDGIAIVEEYTLTDTDNAKDDKISCADDFEVSVSAYSLLHCESDAESKDRTTHRWRDRRYPSMIEEEDEYTMRDSFKDKQFSERLEDRDILKSSLSVQSLTSLQQYRLPVDAKGNISSKLTSDTMSKTSSSVESLLQSSGNEIFDVVHKNRQRRMMDLMRIIDTKMMVHQQHTNKPRRKKRNKNPKEIQRNIHNQFLKKRTHGYRHGRLMRVSSFSKDFHLNESTPTLFTPDTSSYNSSLESIITHDTLILSHLSKSTGFVTKRSTADSGSREFTAKELTLDARSIDSFKDDSNVIEMKELKINDTNRSSPASVDHSVHENHSICNIKEDQDELTNSTNTANMTYNSCVSRPSPDRRQQDEASLSPPYPLPVVSPMVSKVCQLPATKAQPTASLHRRSSDSDLSITPKGNSFGANDRSMTGLLKTSTAMIRTMNQDAFDMLEYPFITMQQYPPGFILHLGGLVSSRSVKLLERISNLEEPESRDAWWKEVRMEVRSHARALACNVVIGYKEETSICDDVCVLNAYGTAAVINLHNSSQDADSVFMGKGQSGSGETERDKVQQRTVPVKVEKSDTDMPLPTTVQTGKVRHTSESRDHEVQYQSKCSLCHLPYNEASVPFRVNVSKCAICKRARVPDVMFTTIELPENLTTTGRGCIIQATTCKAKKDLRGELNAKEISDCLPFLEYELHSLLLNKLRVKGMNAIFGLKLQVSVGERLIIGMAVGTAVFLTALPTPTIPQIASGNSWHKEEQLAEIQKTLVETVKQNREFYKLKPVGDVENGRVTTSDTDESDDDLPDIDFSVGPRDTCVLEVDDIEDMDRISLLMDDRPPEDFHVVNTQMIPGLDDLEIVRNLQMFTQISRTKIPAGQFASMPSKYFAKLLQSVYFKLRRMIPCALCDMQFKLALPEPDEIQFTVIGMALGLGDPVKVNKSCKKKLITHSASKDQVKRSDDSDMIFNLDVDHAELSSDNASSSNMNTAVLTNTVWKSRPRSPLRSKVHAIHRHKHVPLKGRYGVDITPLSYLPGGRIERYLGNLNFFFIRESTSIRENGGLSGFTHSFVTEVLAIVRAHITALGGNAMVAFFMSKCVLLHSPHKNQGQCLINVGGDVVSVSYFADEKHCGATNC</sequence>
<dbReference type="GO" id="GO:0010828">
    <property type="term" value="P:positive regulation of D-glucose transmembrane transport"/>
    <property type="evidence" value="ECO:0007669"/>
    <property type="project" value="TreeGrafter"/>
</dbReference>
<evidence type="ECO:0000256" key="1">
    <source>
        <dbReference type="SAM" id="MobiDB-lite"/>
    </source>
</evidence>
<proteinExistence type="predicted"/>
<feature type="region of interest" description="Disordered" evidence="1">
    <location>
        <begin position="1018"/>
        <end position="1050"/>
    </location>
</feature>
<feature type="region of interest" description="Disordered" evidence="1">
    <location>
        <begin position="1227"/>
        <end position="1246"/>
    </location>
</feature>
<dbReference type="SMART" id="SM00239">
    <property type="entry name" value="C2"/>
    <property type="match status" value="1"/>
</dbReference>
<organism evidence="3 4">
    <name type="scientific">Ceratina calcarata</name>
    <dbReference type="NCBI Taxonomy" id="156304"/>
    <lineage>
        <taxon>Eukaryota</taxon>
        <taxon>Metazoa</taxon>
        <taxon>Ecdysozoa</taxon>
        <taxon>Arthropoda</taxon>
        <taxon>Hexapoda</taxon>
        <taxon>Insecta</taxon>
        <taxon>Pterygota</taxon>
        <taxon>Neoptera</taxon>
        <taxon>Endopterygota</taxon>
        <taxon>Hymenoptera</taxon>
        <taxon>Apocrita</taxon>
        <taxon>Aculeata</taxon>
        <taxon>Apoidea</taxon>
        <taxon>Anthophila</taxon>
        <taxon>Apidae</taxon>
        <taxon>Ceratina</taxon>
        <taxon>Zadontomerus</taxon>
    </lineage>
</organism>
<dbReference type="CDD" id="cd08688">
    <property type="entry name" value="C2_KIAA0528-like"/>
    <property type="match status" value="1"/>
</dbReference>
<dbReference type="GO" id="GO:0031340">
    <property type="term" value="P:positive regulation of vesicle fusion"/>
    <property type="evidence" value="ECO:0007669"/>
    <property type="project" value="TreeGrafter"/>
</dbReference>
<feature type="region of interest" description="Disordered" evidence="1">
    <location>
        <begin position="1252"/>
        <end position="1275"/>
    </location>
</feature>
<dbReference type="InterPro" id="IPR035892">
    <property type="entry name" value="C2_domain_sf"/>
</dbReference>
<dbReference type="Pfam" id="PF23028">
    <property type="entry name" value="YbjQ_3"/>
    <property type="match status" value="1"/>
</dbReference>
<feature type="region of interest" description="Disordered" evidence="1">
    <location>
        <begin position="1068"/>
        <end position="1092"/>
    </location>
</feature>
<dbReference type="RefSeq" id="XP_026675650.1">
    <property type="nucleotide sequence ID" value="XM_026819849.1"/>
</dbReference>
<dbReference type="Pfam" id="PF23025">
    <property type="entry name" value="YbjQ_2"/>
    <property type="match status" value="3"/>
</dbReference>
<feature type="region of interest" description="Disordered" evidence="1">
    <location>
        <begin position="642"/>
        <end position="661"/>
    </location>
</feature>
<feature type="region of interest" description="Disordered" evidence="1">
    <location>
        <begin position="471"/>
        <end position="535"/>
    </location>
</feature>
<dbReference type="GO" id="GO:0005509">
    <property type="term" value="F:calcium ion binding"/>
    <property type="evidence" value="ECO:0007669"/>
    <property type="project" value="TreeGrafter"/>
</dbReference>
<dbReference type="GO" id="GO:0065002">
    <property type="term" value="P:intracellular protein transmembrane transport"/>
    <property type="evidence" value="ECO:0007669"/>
    <property type="project" value="TreeGrafter"/>
</dbReference>
<dbReference type="GO" id="GO:0005886">
    <property type="term" value="C:plasma membrane"/>
    <property type="evidence" value="ECO:0007669"/>
    <property type="project" value="TreeGrafter"/>
</dbReference>
<dbReference type="GeneID" id="108632675"/>
<evidence type="ECO:0000259" key="2">
    <source>
        <dbReference type="PROSITE" id="PS50004"/>
    </source>
</evidence>
<feature type="compositionally biased region" description="Basic residues" evidence="1">
    <location>
        <begin position="853"/>
        <end position="864"/>
    </location>
</feature>
<dbReference type="PANTHER" id="PTHR37412">
    <property type="entry name" value="C2 DOMAIN-CONTAINING PROTEIN 5"/>
    <property type="match status" value="1"/>
</dbReference>
<dbReference type="PROSITE" id="PS50004">
    <property type="entry name" value="C2"/>
    <property type="match status" value="1"/>
</dbReference>
<dbReference type="InterPro" id="IPR000008">
    <property type="entry name" value="C2_dom"/>
</dbReference>
<dbReference type="Proteomes" id="UP000694925">
    <property type="component" value="Unplaced"/>
</dbReference>
<dbReference type="GO" id="GO:0005544">
    <property type="term" value="F:calcium-dependent phospholipid binding"/>
    <property type="evidence" value="ECO:0007669"/>
    <property type="project" value="InterPro"/>
</dbReference>
<gene>
    <name evidence="4 5" type="primary">LOC108632675</name>
</gene>
<feature type="compositionally biased region" description="Acidic residues" evidence="1">
    <location>
        <begin position="485"/>
        <end position="502"/>
    </location>
</feature>
<dbReference type="GO" id="GO:0072659">
    <property type="term" value="P:protein localization to plasma membrane"/>
    <property type="evidence" value="ECO:0007669"/>
    <property type="project" value="TreeGrafter"/>
</dbReference>
<dbReference type="PANTHER" id="PTHR37412:SF2">
    <property type="entry name" value="C2 DOMAIN-CONTAINING PROTEIN 5"/>
    <property type="match status" value="1"/>
</dbReference>
<protein>
    <submittedName>
        <fullName evidence="4 5">C2 domain-containing protein 5</fullName>
    </submittedName>
</protein>
<dbReference type="InterPro" id="IPR057815">
    <property type="entry name" value="C2CD5_C"/>
</dbReference>
<dbReference type="SUPFAM" id="SSF49562">
    <property type="entry name" value="C2 domain (Calcium/lipid-binding domain, CaLB)"/>
    <property type="match status" value="1"/>
</dbReference>
<evidence type="ECO:0000313" key="3">
    <source>
        <dbReference type="Proteomes" id="UP000694925"/>
    </source>
</evidence>
<accession>A0AAJ7SD46</accession>
<feature type="compositionally biased region" description="Polar residues" evidence="1">
    <location>
        <begin position="1018"/>
        <end position="1031"/>
    </location>
</feature>
<reference evidence="4 5" key="1">
    <citation type="submission" date="2025-04" db="UniProtKB">
        <authorList>
            <consortium name="RefSeq"/>
        </authorList>
    </citation>
    <scope>IDENTIFICATION</scope>
    <source>
        <tissue evidence="4 5">Whole body</tissue>
    </source>
</reference>
<evidence type="ECO:0000313" key="5">
    <source>
        <dbReference type="RefSeq" id="XP_026675650.1"/>
    </source>
</evidence>
<feature type="compositionally biased region" description="Low complexity" evidence="1">
    <location>
        <begin position="416"/>
        <end position="430"/>
    </location>
</feature>
<feature type="domain" description="C2" evidence="2">
    <location>
        <begin position="1"/>
        <end position="106"/>
    </location>
</feature>
<dbReference type="GO" id="GO:0090314">
    <property type="term" value="P:positive regulation of protein targeting to membrane"/>
    <property type="evidence" value="ECO:0007669"/>
    <property type="project" value="TreeGrafter"/>
</dbReference>
<dbReference type="RefSeq" id="XP_026675649.1">
    <property type="nucleotide sequence ID" value="XM_026819848.1"/>
</dbReference>
<dbReference type="InterPro" id="IPR038983">
    <property type="entry name" value="C2CD5"/>
</dbReference>
<dbReference type="KEGG" id="ccal:108632675"/>
<dbReference type="Pfam" id="PF00168">
    <property type="entry name" value="C2"/>
    <property type="match status" value="1"/>
</dbReference>
<dbReference type="Gene3D" id="2.60.40.150">
    <property type="entry name" value="C2 domain"/>
    <property type="match status" value="1"/>
</dbReference>
<feature type="region of interest" description="Disordered" evidence="1">
    <location>
        <begin position="411"/>
        <end position="430"/>
    </location>
</feature>
<feature type="compositionally biased region" description="Polar residues" evidence="1">
    <location>
        <begin position="522"/>
        <end position="535"/>
    </location>
</feature>
<name>A0AAJ7SD46_9HYME</name>
<feature type="compositionally biased region" description="Polar residues" evidence="1">
    <location>
        <begin position="648"/>
        <end position="659"/>
    </location>
</feature>
<keyword evidence="3" id="KW-1185">Reference proteome</keyword>
<feature type="region of interest" description="Disordered" evidence="1">
    <location>
        <begin position="850"/>
        <end position="869"/>
    </location>
</feature>
<dbReference type="InterPro" id="IPR056430">
    <property type="entry name" value="C2CD5_YbjQ-like_dom"/>
</dbReference>
<dbReference type="Pfam" id="PF23128">
    <property type="entry name" value="YbjQ_4"/>
    <property type="match status" value="1"/>
</dbReference>
<dbReference type="InterPro" id="IPR056431">
    <property type="entry name" value="C2CD5_YbjQ-rel_dom"/>
</dbReference>
<evidence type="ECO:0000313" key="4">
    <source>
        <dbReference type="RefSeq" id="XP_026675649.1"/>
    </source>
</evidence>